<proteinExistence type="predicted"/>
<keyword evidence="1" id="KW-0812">Transmembrane</keyword>
<keyword evidence="1" id="KW-1133">Transmembrane helix</keyword>
<dbReference type="Proteomes" id="UP001597119">
    <property type="component" value="Unassembled WGS sequence"/>
</dbReference>
<sequence length="43" mass="4928">MVDPILVGMVAIMLAFVFAVYLFLRRIVTGFKQGVEKGRNDRR</sequence>
<organism evidence="2 3">
    <name type="scientific">Halorientalis brevis</name>
    <dbReference type="NCBI Taxonomy" id="1126241"/>
    <lineage>
        <taxon>Archaea</taxon>
        <taxon>Methanobacteriati</taxon>
        <taxon>Methanobacteriota</taxon>
        <taxon>Stenosarchaea group</taxon>
        <taxon>Halobacteria</taxon>
        <taxon>Halobacteriales</taxon>
        <taxon>Haloarculaceae</taxon>
        <taxon>Halorientalis</taxon>
    </lineage>
</organism>
<accession>A0ABD6C833</accession>
<name>A0ABD6C833_9EURY</name>
<dbReference type="RefSeq" id="WP_282594180.1">
    <property type="nucleotide sequence ID" value="NZ_JALLGV010000002.1"/>
</dbReference>
<evidence type="ECO:0000256" key="1">
    <source>
        <dbReference type="SAM" id="Phobius"/>
    </source>
</evidence>
<dbReference type="AlphaFoldDB" id="A0ABD6C833"/>
<keyword evidence="1" id="KW-0472">Membrane</keyword>
<comment type="caution">
    <text evidence="2">The sequence shown here is derived from an EMBL/GenBank/DDBJ whole genome shotgun (WGS) entry which is preliminary data.</text>
</comment>
<gene>
    <name evidence="2" type="ORF">ACFR9U_04390</name>
</gene>
<evidence type="ECO:0000313" key="2">
    <source>
        <dbReference type="EMBL" id="MFD1586209.1"/>
    </source>
</evidence>
<dbReference type="EMBL" id="JBHUDJ010000002">
    <property type="protein sequence ID" value="MFD1586209.1"/>
    <property type="molecule type" value="Genomic_DNA"/>
</dbReference>
<protein>
    <submittedName>
        <fullName evidence="2">Uncharacterized protein</fullName>
    </submittedName>
</protein>
<reference evidence="2 3" key="1">
    <citation type="journal article" date="2019" name="Int. J. Syst. Evol. Microbiol.">
        <title>The Global Catalogue of Microorganisms (GCM) 10K type strain sequencing project: providing services to taxonomists for standard genome sequencing and annotation.</title>
        <authorList>
            <consortium name="The Broad Institute Genomics Platform"/>
            <consortium name="The Broad Institute Genome Sequencing Center for Infectious Disease"/>
            <person name="Wu L."/>
            <person name="Ma J."/>
        </authorList>
    </citation>
    <scope>NUCLEOTIDE SEQUENCE [LARGE SCALE GENOMIC DNA]</scope>
    <source>
        <strain evidence="2 3">CGMCC 1.12125</strain>
    </source>
</reference>
<keyword evidence="3" id="KW-1185">Reference proteome</keyword>
<dbReference type="Pfam" id="PF25258">
    <property type="entry name" value="DUF7859"/>
    <property type="match status" value="1"/>
</dbReference>
<dbReference type="InterPro" id="IPR057181">
    <property type="entry name" value="DUF7859"/>
</dbReference>
<feature type="transmembrane region" description="Helical" evidence="1">
    <location>
        <begin position="6"/>
        <end position="24"/>
    </location>
</feature>
<evidence type="ECO:0000313" key="3">
    <source>
        <dbReference type="Proteomes" id="UP001597119"/>
    </source>
</evidence>